<dbReference type="InterPro" id="IPR025371">
    <property type="entry name" value="BT_3044-like_C"/>
</dbReference>
<dbReference type="InterPro" id="IPR013728">
    <property type="entry name" value="BT_3987-like_N"/>
</dbReference>
<comment type="caution">
    <text evidence="3">The sequence shown here is derived from an EMBL/GenBank/DDBJ whole genome shotgun (WGS) entry which is preliminary data.</text>
</comment>
<reference evidence="3" key="1">
    <citation type="journal article" date="2021" name="PeerJ">
        <title>Extensive microbial diversity within the chicken gut microbiome revealed by metagenomics and culture.</title>
        <authorList>
            <person name="Gilroy R."/>
            <person name="Ravi A."/>
            <person name="Getino M."/>
            <person name="Pursley I."/>
            <person name="Horton D.L."/>
            <person name="Alikhan N.F."/>
            <person name="Baker D."/>
            <person name="Gharbi K."/>
            <person name="Hall N."/>
            <person name="Watson M."/>
            <person name="Adriaenssens E.M."/>
            <person name="Foster-Nyarko E."/>
            <person name="Jarju S."/>
            <person name="Secka A."/>
            <person name="Antonio M."/>
            <person name="Oren A."/>
            <person name="Chaudhuri R.R."/>
            <person name="La Ragione R."/>
            <person name="Hildebrand F."/>
            <person name="Pallen M.J."/>
        </authorList>
    </citation>
    <scope>NUCLEOTIDE SEQUENCE</scope>
    <source>
        <strain evidence="3">23274</strain>
    </source>
</reference>
<dbReference type="AlphaFoldDB" id="A0A9D1UZ89"/>
<dbReference type="Pfam" id="PF14274">
    <property type="entry name" value="BT_3044-like_C"/>
    <property type="match status" value="1"/>
</dbReference>
<name>A0A9D1UZ89_9BACT</name>
<evidence type="ECO:0000259" key="1">
    <source>
        <dbReference type="Pfam" id="PF08522"/>
    </source>
</evidence>
<evidence type="ECO:0000313" key="3">
    <source>
        <dbReference type="EMBL" id="HIX03003.1"/>
    </source>
</evidence>
<proteinExistence type="predicted"/>
<feature type="domain" description="BT-3044-like C-terminal" evidence="2">
    <location>
        <begin position="163"/>
        <end position="294"/>
    </location>
</feature>
<evidence type="ECO:0000259" key="2">
    <source>
        <dbReference type="Pfam" id="PF14274"/>
    </source>
</evidence>
<dbReference type="Proteomes" id="UP000824202">
    <property type="component" value="Unassembled WGS sequence"/>
</dbReference>
<protein>
    <submittedName>
        <fullName evidence="3">DUF4361 domain-containing protein</fullName>
    </submittedName>
</protein>
<dbReference type="Pfam" id="PF08522">
    <property type="entry name" value="BT_3987-like_N"/>
    <property type="match status" value="1"/>
</dbReference>
<organism evidence="3 4">
    <name type="scientific">Candidatus Odoribacter faecigallinarum</name>
    <dbReference type="NCBI Taxonomy" id="2838706"/>
    <lineage>
        <taxon>Bacteria</taxon>
        <taxon>Pseudomonadati</taxon>
        <taxon>Bacteroidota</taxon>
        <taxon>Bacteroidia</taxon>
        <taxon>Bacteroidales</taxon>
        <taxon>Odoribacteraceae</taxon>
        <taxon>Odoribacter</taxon>
    </lineage>
</organism>
<dbReference type="Gene3D" id="2.60.40.1740">
    <property type="entry name" value="hypothetical protein (bacova_03559)"/>
    <property type="match status" value="1"/>
</dbReference>
<feature type="domain" description="BT-3987-like N-terminal" evidence="1">
    <location>
        <begin position="32"/>
        <end position="156"/>
    </location>
</feature>
<reference evidence="3" key="2">
    <citation type="submission" date="2021-04" db="EMBL/GenBank/DDBJ databases">
        <authorList>
            <person name="Gilroy R."/>
        </authorList>
    </citation>
    <scope>NUCLEOTIDE SEQUENCE</scope>
    <source>
        <strain evidence="3">23274</strain>
    </source>
</reference>
<accession>A0A9D1UZ89</accession>
<dbReference type="EMBL" id="DXFT01000054">
    <property type="protein sequence ID" value="HIX03003.1"/>
    <property type="molecule type" value="Genomic_DNA"/>
</dbReference>
<evidence type="ECO:0000313" key="4">
    <source>
        <dbReference type="Proteomes" id="UP000824202"/>
    </source>
</evidence>
<gene>
    <name evidence="3" type="ORF">H9863_02650</name>
</gene>
<sequence length="296" mass="33721">MNKIHITGILLALSTLWACNNKNPMDEEQYFKQIYLVGAYDHVFTQTVYYNDTEAQETFISVATSGSLGLDEDVNVTVGIFPEEVPIYNEKYIGHYSSLPYYSVLPEEAYDIPSLQTTLRADGEVYEQIPIYLDTKQIHCDSNYAIPFRITSVSAYQTTTDSVLLLALDMQNEYSATYAMSGSLHLLDETGHELDTTLTGKNKELIAVSQYELRMFYYDASEEDENIASDCLVLTINPEDNSVSIRPWNTEEFQYPTITQAGGTYTPATQVLDIWYEYTDNDTGQNYRIREALTRQ</sequence>